<feature type="transmembrane region" description="Helical" evidence="1">
    <location>
        <begin position="12"/>
        <end position="34"/>
    </location>
</feature>
<reference evidence="2 3" key="1">
    <citation type="submission" date="2020-08" db="EMBL/GenBank/DDBJ databases">
        <title>Genomic Encyclopedia of Type Strains, Phase IV (KMG-IV): sequencing the most valuable type-strain genomes for metagenomic binning, comparative biology and taxonomic classification.</title>
        <authorList>
            <person name="Goeker M."/>
        </authorList>
    </citation>
    <scope>NUCLEOTIDE SEQUENCE [LARGE SCALE GENOMIC DNA]</scope>
    <source>
        <strain evidence="2 3">DSM 45385</strain>
    </source>
</reference>
<evidence type="ECO:0000313" key="3">
    <source>
        <dbReference type="Proteomes" id="UP000568380"/>
    </source>
</evidence>
<dbReference type="InterPro" id="IPR036259">
    <property type="entry name" value="MFS_trans_sf"/>
</dbReference>
<gene>
    <name evidence="2" type="ORF">HNR40_002112</name>
</gene>
<feature type="transmembrane region" description="Helical" evidence="1">
    <location>
        <begin position="221"/>
        <end position="240"/>
    </location>
</feature>
<feature type="transmembrane region" description="Helical" evidence="1">
    <location>
        <begin position="178"/>
        <end position="200"/>
    </location>
</feature>
<feature type="transmembrane region" description="Helical" evidence="1">
    <location>
        <begin position="80"/>
        <end position="103"/>
    </location>
</feature>
<dbReference type="Proteomes" id="UP000568380">
    <property type="component" value="Unassembled WGS sequence"/>
</dbReference>
<keyword evidence="1" id="KW-0812">Transmembrane</keyword>
<dbReference type="PANTHER" id="PTHR11328">
    <property type="entry name" value="MAJOR FACILITATOR SUPERFAMILY DOMAIN-CONTAINING PROTEIN"/>
    <property type="match status" value="1"/>
</dbReference>
<feature type="transmembrane region" description="Helical" evidence="1">
    <location>
        <begin position="292"/>
        <end position="310"/>
    </location>
</feature>
<keyword evidence="1" id="KW-0472">Membrane</keyword>
<dbReference type="Pfam" id="PF13347">
    <property type="entry name" value="MFS_2"/>
    <property type="match status" value="1"/>
</dbReference>
<dbReference type="GO" id="GO:0015293">
    <property type="term" value="F:symporter activity"/>
    <property type="evidence" value="ECO:0007669"/>
    <property type="project" value="InterPro"/>
</dbReference>
<feature type="transmembrane region" description="Helical" evidence="1">
    <location>
        <begin position="364"/>
        <end position="382"/>
    </location>
</feature>
<dbReference type="InterPro" id="IPR001927">
    <property type="entry name" value="Na/Gal_symport"/>
</dbReference>
<dbReference type="NCBIfam" id="TIGR00792">
    <property type="entry name" value="gph"/>
    <property type="match status" value="1"/>
</dbReference>
<name>A0A7W7ZZD9_9ACTN</name>
<dbReference type="InterPro" id="IPR039672">
    <property type="entry name" value="MFS_2"/>
</dbReference>
<dbReference type="GO" id="GO:0006814">
    <property type="term" value="P:sodium ion transport"/>
    <property type="evidence" value="ECO:0007669"/>
    <property type="project" value="InterPro"/>
</dbReference>
<sequence length="447" mass="46447">MEDRPGLVEKLAFFGGVAGGALMGAASGFLLLYLTDVVGIGAAAVGTLMLVARIVDGASDPIMGYLVDHLPVTRWGRFRLYVLIGGILCAVCLVALFAAPAWFPNALLAAWITYLLWGLLLDLFQIPVTSLLPVVAGDARTRSQLASIVGLTGLLAAALSTGATLPIVQALGGGTGGWLTYVSMIALVGCVLVTLMAVRVRERVKPLSPERYRLSDVRRVFFAHRAVPILLTSKVAVQAASGSLTAAMPYFFLYYIGDQAYLSAAALVMAIPMVIGAIVVPIMARRNGAKPWYLLSLAVSIAGLALLMAVPPTPLPVLACFALTGFGFGGAVALGLVLLAELADYTEWQYGFRTEASLAAMTSFATKAGSGVGGGLLAYTLAATGYRSGGVAQGPEAIQGILYAQSLIPAAIGIVGALAFAAYPITREIASRAAAELADRKLLLTQP</sequence>
<dbReference type="PANTHER" id="PTHR11328:SF24">
    <property type="entry name" value="MAJOR FACILITATOR SUPERFAMILY (MFS) PROFILE DOMAIN-CONTAINING PROTEIN"/>
    <property type="match status" value="1"/>
</dbReference>
<protein>
    <submittedName>
        <fullName evidence="2">Sugar (Glycoside-pentoside-hexuronide) transporter</fullName>
    </submittedName>
</protein>
<dbReference type="GO" id="GO:0005886">
    <property type="term" value="C:plasma membrane"/>
    <property type="evidence" value="ECO:0007669"/>
    <property type="project" value="TreeGrafter"/>
</dbReference>
<organism evidence="2 3">
    <name type="scientific">Nonomuraea endophytica</name>
    <dbReference type="NCBI Taxonomy" id="714136"/>
    <lineage>
        <taxon>Bacteria</taxon>
        <taxon>Bacillati</taxon>
        <taxon>Actinomycetota</taxon>
        <taxon>Actinomycetes</taxon>
        <taxon>Streptosporangiales</taxon>
        <taxon>Streptosporangiaceae</taxon>
        <taxon>Nonomuraea</taxon>
    </lineage>
</organism>
<proteinExistence type="predicted"/>
<dbReference type="AlphaFoldDB" id="A0A7W7ZZD9"/>
<comment type="caution">
    <text evidence="2">The sequence shown here is derived from an EMBL/GenBank/DDBJ whole genome shotgun (WGS) entry which is preliminary data.</text>
</comment>
<dbReference type="SUPFAM" id="SSF103473">
    <property type="entry name" value="MFS general substrate transporter"/>
    <property type="match status" value="1"/>
</dbReference>
<keyword evidence="3" id="KW-1185">Reference proteome</keyword>
<evidence type="ECO:0000256" key="1">
    <source>
        <dbReference type="SAM" id="Phobius"/>
    </source>
</evidence>
<accession>A0A7W7ZZD9</accession>
<feature type="transmembrane region" description="Helical" evidence="1">
    <location>
        <begin position="148"/>
        <end position="172"/>
    </location>
</feature>
<evidence type="ECO:0000313" key="2">
    <source>
        <dbReference type="EMBL" id="MBB5076648.1"/>
    </source>
</evidence>
<feature type="transmembrane region" description="Helical" evidence="1">
    <location>
        <begin position="115"/>
        <end position="136"/>
    </location>
</feature>
<dbReference type="RefSeq" id="WP_184960147.1">
    <property type="nucleotide sequence ID" value="NZ_JACHIN010000002.1"/>
</dbReference>
<feature type="transmembrane region" description="Helical" evidence="1">
    <location>
        <begin position="40"/>
        <end position="59"/>
    </location>
</feature>
<dbReference type="EMBL" id="JACHIN010000002">
    <property type="protein sequence ID" value="MBB5076648.1"/>
    <property type="molecule type" value="Genomic_DNA"/>
</dbReference>
<feature type="transmembrane region" description="Helical" evidence="1">
    <location>
        <begin position="402"/>
        <end position="423"/>
    </location>
</feature>
<feature type="transmembrane region" description="Helical" evidence="1">
    <location>
        <begin position="260"/>
        <end position="280"/>
    </location>
</feature>
<dbReference type="Gene3D" id="1.20.1250.20">
    <property type="entry name" value="MFS general substrate transporter like domains"/>
    <property type="match status" value="2"/>
</dbReference>
<keyword evidence="1" id="KW-1133">Transmembrane helix</keyword>
<feature type="transmembrane region" description="Helical" evidence="1">
    <location>
        <begin position="316"/>
        <end position="343"/>
    </location>
</feature>
<dbReference type="GO" id="GO:0008643">
    <property type="term" value="P:carbohydrate transport"/>
    <property type="evidence" value="ECO:0007669"/>
    <property type="project" value="InterPro"/>
</dbReference>